<keyword evidence="3" id="KW-1185">Reference proteome</keyword>
<comment type="caution">
    <text evidence="2">The sequence shown here is derived from an EMBL/GenBank/DDBJ whole genome shotgun (WGS) entry which is preliminary data.</text>
</comment>
<dbReference type="OrthoDB" id="3485059at2759"/>
<evidence type="ECO:0000313" key="3">
    <source>
        <dbReference type="Proteomes" id="UP000724874"/>
    </source>
</evidence>
<dbReference type="AlphaFoldDB" id="A0A9P5TJE8"/>
<feature type="signal peptide" evidence="1">
    <location>
        <begin position="1"/>
        <end position="19"/>
    </location>
</feature>
<evidence type="ECO:0000256" key="1">
    <source>
        <dbReference type="SAM" id="SignalP"/>
    </source>
</evidence>
<keyword evidence="1" id="KW-0732">Signal</keyword>
<name>A0A9P5TJE8_GYMJU</name>
<reference evidence="2" key="1">
    <citation type="submission" date="2020-11" db="EMBL/GenBank/DDBJ databases">
        <authorList>
            <consortium name="DOE Joint Genome Institute"/>
            <person name="Ahrendt S."/>
            <person name="Riley R."/>
            <person name="Andreopoulos W."/>
            <person name="LaButti K."/>
            <person name="Pangilinan J."/>
            <person name="Ruiz-duenas F.J."/>
            <person name="Barrasa J.M."/>
            <person name="Sanchez-Garcia M."/>
            <person name="Camarero S."/>
            <person name="Miyauchi S."/>
            <person name="Serrano A."/>
            <person name="Linde D."/>
            <person name="Babiker R."/>
            <person name="Drula E."/>
            <person name="Ayuso-Fernandez I."/>
            <person name="Pacheco R."/>
            <person name="Padilla G."/>
            <person name="Ferreira P."/>
            <person name="Barriuso J."/>
            <person name="Kellner H."/>
            <person name="Castanera R."/>
            <person name="Alfaro M."/>
            <person name="Ramirez L."/>
            <person name="Pisabarro A.G."/>
            <person name="Kuo A."/>
            <person name="Tritt A."/>
            <person name="Lipzen A."/>
            <person name="He G."/>
            <person name="Yan M."/>
            <person name="Ng V."/>
            <person name="Cullen D."/>
            <person name="Martin F."/>
            <person name="Rosso M.-N."/>
            <person name="Henrissat B."/>
            <person name="Hibbett D."/>
            <person name="Martinez A.T."/>
            <person name="Grigoriev I.V."/>
        </authorList>
    </citation>
    <scope>NUCLEOTIDE SEQUENCE</scope>
    <source>
        <strain evidence="2">AH 44721</strain>
    </source>
</reference>
<dbReference type="Pfam" id="PF12296">
    <property type="entry name" value="HsbA"/>
    <property type="match status" value="1"/>
</dbReference>
<sequence>MKLTSTFVFIASVITLVVASTASDVIADIKLITSGATALDNAVNVFPTTGGTLLAALTIHTDAQSLSTTIVKATTDAKNASPKPFSESDASTVIKALQALEPIVTDVLKGVVVKKAALNALPIGGIVAFIKQDLNLLSADTTALAAAVDAVMPVRIIWLLGSDFYRWLMFPWLIKNDVAAAFDSAIAAYA</sequence>
<dbReference type="EMBL" id="JADNYJ010000124">
    <property type="protein sequence ID" value="KAF8882310.1"/>
    <property type="molecule type" value="Genomic_DNA"/>
</dbReference>
<organism evidence="2 3">
    <name type="scientific">Gymnopilus junonius</name>
    <name type="common">Spectacular rustgill mushroom</name>
    <name type="synonym">Gymnopilus spectabilis subsp. junonius</name>
    <dbReference type="NCBI Taxonomy" id="109634"/>
    <lineage>
        <taxon>Eukaryota</taxon>
        <taxon>Fungi</taxon>
        <taxon>Dikarya</taxon>
        <taxon>Basidiomycota</taxon>
        <taxon>Agaricomycotina</taxon>
        <taxon>Agaricomycetes</taxon>
        <taxon>Agaricomycetidae</taxon>
        <taxon>Agaricales</taxon>
        <taxon>Agaricineae</taxon>
        <taxon>Hymenogastraceae</taxon>
        <taxon>Gymnopilus</taxon>
    </lineage>
</organism>
<gene>
    <name evidence="2" type="ORF">CPB84DRAFT_1750933</name>
</gene>
<feature type="chain" id="PRO_5040445505" evidence="1">
    <location>
        <begin position="20"/>
        <end position="190"/>
    </location>
</feature>
<protein>
    <submittedName>
        <fullName evidence="2">Hydrophobic surface binding protein A-domain-containing protein</fullName>
    </submittedName>
</protein>
<proteinExistence type="predicted"/>
<evidence type="ECO:0000313" key="2">
    <source>
        <dbReference type="EMBL" id="KAF8882310.1"/>
    </source>
</evidence>
<dbReference type="InterPro" id="IPR021054">
    <property type="entry name" value="Cell_wall_mannoprotein_1"/>
</dbReference>
<dbReference type="Proteomes" id="UP000724874">
    <property type="component" value="Unassembled WGS sequence"/>
</dbReference>
<accession>A0A9P5TJE8</accession>